<proteinExistence type="inferred from homology"/>
<protein>
    <submittedName>
        <fullName evidence="8">Metal ABC transporter permease</fullName>
    </submittedName>
</protein>
<evidence type="ECO:0000256" key="2">
    <source>
        <dbReference type="ARBA" id="ARBA00008034"/>
    </source>
</evidence>
<accession>A0ABN1PDR4</accession>
<evidence type="ECO:0000313" key="9">
    <source>
        <dbReference type="Proteomes" id="UP001500418"/>
    </source>
</evidence>
<dbReference type="Pfam" id="PF00950">
    <property type="entry name" value="ABC-3"/>
    <property type="match status" value="1"/>
</dbReference>
<comment type="subcellular location">
    <subcellularLocation>
        <location evidence="6">Cell membrane</location>
        <topology evidence="6">Multi-pass membrane protein</topology>
    </subcellularLocation>
    <subcellularLocation>
        <location evidence="1">Membrane</location>
        <topology evidence="1">Multi-pass membrane protein</topology>
    </subcellularLocation>
</comment>
<evidence type="ECO:0000256" key="4">
    <source>
        <dbReference type="ARBA" id="ARBA00022989"/>
    </source>
</evidence>
<keyword evidence="4 7" id="KW-1133">Transmembrane helix</keyword>
<organism evidence="8 9">
    <name type="scientific">Streptomyces rhizosphaericus</name>
    <dbReference type="NCBI Taxonomy" id="114699"/>
    <lineage>
        <taxon>Bacteria</taxon>
        <taxon>Bacillati</taxon>
        <taxon>Actinomycetota</taxon>
        <taxon>Actinomycetes</taxon>
        <taxon>Kitasatosporales</taxon>
        <taxon>Streptomycetaceae</taxon>
        <taxon>Streptomyces</taxon>
        <taxon>Streptomyces violaceusniger group</taxon>
    </lineage>
</organism>
<dbReference type="InterPro" id="IPR037294">
    <property type="entry name" value="ABC_BtuC-like"/>
</dbReference>
<feature type="transmembrane region" description="Helical" evidence="7">
    <location>
        <begin position="53"/>
        <end position="73"/>
    </location>
</feature>
<dbReference type="PANTHER" id="PTHR30477">
    <property type="entry name" value="ABC-TRANSPORTER METAL-BINDING PROTEIN"/>
    <property type="match status" value="1"/>
</dbReference>
<dbReference type="InterPro" id="IPR001626">
    <property type="entry name" value="ABC_TroCD"/>
</dbReference>
<evidence type="ECO:0000256" key="5">
    <source>
        <dbReference type="ARBA" id="ARBA00023136"/>
    </source>
</evidence>
<evidence type="ECO:0000256" key="6">
    <source>
        <dbReference type="RuleBase" id="RU003943"/>
    </source>
</evidence>
<evidence type="ECO:0000256" key="7">
    <source>
        <dbReference type="SAM" id="Phobius"/>
    </source>
</evidence>
<feature type="transmembrane region" description="Helical" evidence="7">
    <location>
        <begin position="164"/>
        <end position="193"/>
    </location>
</feature>
<reference evidence="8 9" key="1">
    <citation type="journal article" date="2019" name="Int. J. Syst. Evol. Microbiol.">
        <title>The Global Catalogue of Microorganisms (GCM) 10K type strain sequencing project: providing services to taxonomists for standard genome sequencing and annotation.</title>
        <authorList>
            <consortium name="The Broad Institute Genomics Platform"/>
            <consortium name="The Broad Institute Genome Sequencing Center for Infectious Disease"/>
            <person name="Wu L."/>
            <person name="Ma J."/>
        </authorList>
    </citation>
    <scope>NUCLEOTIDE SEQUENCE [LARGE SCALE GENOMIC DNA]</scope>
    <source>
        <strain evidence="8 9">JCM 11444</strain>
    </source>
</reference>
<evidence type="ECO:0000256" key="3">
    <source>
        <dbReference type="ARBA" id="ARBA00022692"/>
    </source>
</evidence>
<keyword evidence="6" id="KW-0813">Transport</keyword>
<keyword evidence="9" id="KW-1185">Reference proteome</keyword>
<comment type="similarity">
    <text evidence="2 6">Belongs to the ABC-3 integral membrane protein family.</text>
</comment>
<evidence type="ECO:0000313" key="8">
    <source>
        <dbReference type="EMBL" id="GAA0926827.1"/>
    </source>
</evidence>
<feature type="transmembrane region" description="Helical" evidence="7">
    <location>
        <begin position="287"/>
        <end position="305"/>
    </location>
</feature>
<name>A0ABN1PDR4_9ACTN</name>
<keyword evidence="3 6" id="KW-0812">Transmembrane</keyword>
<keyword evidence="5 7" id="KW-0472">Membrane</keyword>
<dbReference type="EMBL" id="BAAAID010000013">
    <property type="protein sequence ID" value="GAA0926827.1"/>
    <property type="molecule type" value="Genomic_DNA"/>
</dbReference>
<dbReference type="Gene3D" id="1.10.3470.10">
    <property type="entry name" value="ABC transporter involved in vitamin B12 uptake, BtuC"/>
    <property type="match status" value="1"/>
</dbReference>
<sequence>MTGGWWSSEAGTAQGEGEVMVTTMSLTDTYPVWSWNPVTDLRAMWAFPFMVNAFRAGTVVAILAGVIGWYMVLRRQSFAGHTLAQVSFPGAACATLLGITPVVGYFAFCVGAALVIAAIPRAGQGGSGQEAALTGTVQAFGLACGFLFVALYKGFLGGINSLLFGSFLGITTTQVAVLTAVAAATLAMLALIARPLLFASVDPDVAAVRGVPVRVLSVAFLVLLGTATAATSQITGTLLVFALLVMPAATAQQLTARPAAGLAVSVLVGLAVTWTGLIAAYYSPYPIGFFVTTFALGVYALARLARVLAQALARRAPASVRLSGSAV</sequence>
<feature type="transmembrane region" description="Helical" evidence="7">
    <location>
        <begin position="258"/>
        <end position="281"/>
    </location>
</feature>
<evidence type="ECO:0000256" key="1">
    <source>
        <dbReference type="ARBA" id="ARBA00004141"/>
    </source>
</evidence>
<feature type="transmembrane region" description="Helical" evidence="7">
    <location>
        <begin position="213"/>
        <end position="246"/>
    </location>
</feature>
<gene>
    <name evidence="8" type="ORF">GCM10009575_026670</name>
</gene>
<dbReference type="PANTHER" id="PTHR30477:SF0">
    <property type="entry name" value="METAL TRANSPORT SYSTEM MEMBRANE PROTEIN TM_0125-RELATED"/>
    <property type="match status" value="1"/>
</dbReference>
<dbReference type="SUPFAM" id="SSF81345">
    <property type="entry name" value="ABC transporter involved in vitamin B12 uptake, BtuC"/>
    <property type="match status" value="1"/>
</dbReference>
<dbReference type="Proteomes" id="UP001500418">
    <property type="component" value="Unassembled WGS sequence"/>
</dbReference>
<feature type="transmembrane region" description="Helical" evidence="7">
    <location>
        <begin position="94"/>
        <end position="119"/>
    </location>
</feature>
<comment type="caution">
    <text evidence="8">The sequence shown here is derived from an EMBL/GenBank/DDBJ whole genome shotgun (WGS) entry which is preliminary data.</text>
</comment>